<accession>A0A6V2GEF8</accession>
<gene>
    <name evidence="1" type="ORF">DBRI00130_LOCUS18088</name>
    <name evidence="2" type="ORF">DBRI00130_LOCUS18089</name>
    <name evidence="3" type="ORF">DBRI00130_LOCUS18090</name>
</gene>
<sequence>MHAPSAEPNIVDFMGAVGETTSNMSIDNARQYTNRNVLRLSAQWANTVTTQRRSSLYRYKFDNFDEEIDEVISTLTPECALLEVNAIALLSSLEVSNKRSCATKVQYELHYEDDSDDDGMSTELTSLEESTHILQLELEAVRRKISNQSIQLPHNEMSSNEGNRQQVERSLGLLDLAKMGGNKISLPRFLQLTYS</sequence>
<organism evidence="3">
    <name type="scientific">Ditylum brightwellii</name>
    <dbReference type="NCBI Taxonomy" id="49249"/>
    <lineage>
        <taxon>Eukaryota</taxon>
        <taxon>Sar</taxon>
        <taxon>Stramenopiles</taxon>
        <taxon>Ochrophyta</taxon>
        <taxon>Bacillariophyta</taxon>
        <taxon>Mediophyceae</taxon>
        <taxon>Lithodesmiophycidae</taxon>
        <taxon>Lithodesmiales</taxon>
        <taxon>Lithodesmiaceae</taxon>
        <taxon>Ditylum</taxon>
    </lineage>
</organism>
<reference evidence="3" key="1">
    <citation type="submission" date="2021-01" db="EMBL/GenBank/DDBJ databases">
        <authorList>
            <person name="Corre E."/>
            <person name="Pelletier E."/>
            <person name="Niang G."/>
            <person name="Scheremetjew M."/>
            <person name="Finn R."/>
            <person name="Kale V."/>
            <person name="Holt S."/>
            <person name="Cochrane G."/>
            <person name="Meng A."/>
            <person name="Brown T."/>
            <person name="Cohen L."/>
        </authorList>
    </citation>
    <scope>NUCLEOTIDE SEQUENCE</scope>
    <source>
        <strain evidence="3">GSO104</strain>
    </source>
</reference>
<name>A0A6V2GEF8_9STRA</name>
<dbReference type="EMBL" id="HBNS01022902">
    <property type="protein sequence ID" value="CAE4613327.1"/>
    <property type="molecule type" value="Transcribed_RNA"/>
</dbReference>
<dbReference type="AlphaFoldDB" id="A0A6V2GEF8"/>
<proteinExistence type="predicted"/>
<evidence type="ECO:0000313" key="1">
    <source>
        <dbReference type="EMBL" id="CAE4613327.1"/>
    </source>
</evidence>
<evidence type="ECO:0000313" key="3">
    <source>
        <dbReference type="EMBL" id="CAE4613331.1"/>
    </source>
</evidence>
<evidence type="ECO:0000313" key="2">
    <source>
        <dbReference type="EMBL" id="CAE4613330.1"/>
    </source>
</evidence>
<protein>
    <submittedName>
        <fullName evidence="3">Uncharacterized protein</fullName>
    </submittedName>
</protein>
<dbReference type="EMBL" id="HBNS01022904">
    <property type="protein sequence ID" value="CAE4613331.1"/>
    <property type="molecule type" value="Transcribed_RNA"/>
</dbReference>
<dbReference type="EMBL" id="HBNS01022903">
    <property type="protein sequence ID" value="CAE4613330.1"/>
    <property type="molecule type" value="Transcribed_RNA"/>
</dbReference>